<evidence type="ECO:0000313" key="2">
    <source>
        <dbReference type="EMBL" id="VDN54422.1"/>
    </source>
</evidence>
<reference evidence="2 4" key="2">
    <citation type="submission" date="2018-11" db="EMBL/GenBank/DDBJ databases">
        <authorList>
            <consortium name="Pathogen Informatics"/>
        </authorList>
    </citation>
    <scope>NUCLEOTIDE SEQUENCE [LARGE SCALE GENOMIC DNA]</scope>
</reference>
<keyword evidence="4" id="KW-1185">Reference proteome</keyword>
<evidence type="ECO:0000313" key="5">
    <source>
        <dbReference type="WBParaSite" id="DME_0000003501-mRNA-1"/>
    </source>
</evidence>
<evidence type="ECO:0000256" key="1">
    <source>
        <dbReference type="SAM" id="MobiDB-lite"/>
    </source>
</evidence>
<dbReference type="Proteomes" id="UP000038040">
    <property type="component" value="Unplaced"/>
</dbReference>
<feature type="region of interest" description="Disordered" evidence="1">
    <location>
        <begin position="112"/>
        <end position="173"/>
    </location>
</feature>
<dbReference type="WBParaSite" id="DME_0000003501-mRNA-1">
    <property type="protein sequence ID" value="DME_0000003501-mRNA-1"/>
    <property type="gene ID" value="DME_0000003501"/>
</dbReference>
<protein>
    <submittedName>
        <fullName evidence="5">HSF_DOMAIN domain-containing protein</fullName>
    </submittedName>
</protein>
<sequence>MARSRSLVNSLDPHRANDAALFTVNSERIPRIPRSLGRTVHGCTGNANCKEKDANDTKRKPQTVTENHLPWRHKKTLGWFLNDFVERKNMKENTENGKFDRRNCGFISENRGVSQEQIKETKTSRYRLNKQHRLINSTSEKKKHKNSKHRSLQKDRKTNIDDKREDGSHQKGNISRSVNGDYWSVDLLLFSENLSKILFVDIRPSGYYDTETDGYYYQHRGSRGWRKRAPSATETQAQRELIKLYGPFQVFFGVPTVNAYIMKRYYDAESDGYYFEMPSVDGWKKRKPLVQQKPAVNPPLKTNGILVNKEEENPLHRISYGEAPARGHLPPAYIVSMMDFMHQDPFPRESSADSTLSSFSEDTANSPINDINHVQNMLYNSECLDGLVAKYDVIEEETKESDNLSNFLEHCFISVNSQETENLENEPPVDLESVLHSRPDSLNLMNNDDFHNKIIMNFNAERFIADLNFSNLYGERVLRDLASLKTPFELFFPFL</sequence>
<dbReference type="OrthoDB" id="5877968at2759"/>
<evidence type="ECO:0000313" key="3">
    <source>
        <dbReference type="Proteomes" id="UP000038040"/>
    </source>
</evidence>
<gene>
    <name evidence="2" type="ORF">DME_LOCUS4395</name>
</gene>
<proteinExistence type="predicted"/>
<feature type="compositionally biased region" description="Basic residues" evidence="1">
    <location>
        <begin position="141"/>
        <end position="151"/>
    </location>
</feature>
<evidence type="ECO:0000313" key="4">
    <source>
        <dbReference type="Proteomes" id="UP000274756"/>
    </source>
</evidence>
<name>A0A0N4U0F7_DRAME</name>
<accession>A0A0N4U0F7</accession>
<feature type="compositionally biased region" description="Basic residues" evidence="1">
    <location>
        <begin position="124"/>
        <end position="133"/>
    </location>
</feature>
<dbReference type="Proteomes" id="UP000274756">
    <property type="component" value="Unassembled WGS sequence"/>
</dbReference>
<dbReference type="EMBL" id="UYYG01001150">
    <property type="protein sequence ID" value="VDN54422.1"/>
    <property type="molecule type" value="Genomic_DNA"/>
</dbReference>
<feature type="compositionally biased region" description="Basic and acidic residues" evidence="1">
    <location>
        <begin position="152"/>
        <end position="169"/>
    </location>
</feature>
<reference evidence="5" key="1">
    <citation type="submission" date="2017-02" db="UniProtKB">
        <authorList>
            <consortium name="WormBaseParasite"/>
        </authorList>
    </citation>
    <scope>IDENTIFICATION</scope>
</reference>
<dbReference type="AlphaFoldDB" id="A0A0N4U0F7"/>
<organism evidence="3 5">
    <name type="scientific">Dracunculus medinensis</name>
    <name type="common">Guinea worm</name>
    <dbReference type="NCBI Taxonomy" id="318479"/>
    <lineage>
        <taxon>Eukaryota</taxon>
        <taxon>Metazoa</taxon>
        <taxon>Ecdysozoa</taxon>
        <taxon>Nematoda</taxon>
        <taxon>Chromadorea</taxon>
        <taxon>Rhabditida</taxon>
        <taxon>Spirurina</taxon>
        <taxon>Dracunculoidea</taxon>
        <taxon>Dracunculidae</taxon>
        <taxon>Dracunculus</taxon>
    </lineage>
</organism>